<dbReference type="AlphaFoldDB" id="A0A1V6NTB8"/>
<name>A0A1V6NTB8_PENPO</name>
<proteinExistence type="predicted"/>
<evidence type="ECO:0000313" key="2">
    <source>
        <dbReference type="EMBL" id="OQD67616.1"/>
    </source>
</evidence>
<feature type="region of interest" description="Disordered" evidence="1">
    <location>
        <begin position="19"/>
        <end position="41"/>
    </location>
</feature>
<dbReference type="STRING" id="60169.A0A1V6NTB8"/>
<dbReference type="OrthoDB" id="5330139at2759"/>
<protein>
    <submittedName>
        <fullName evidence="2">Uncharacterized protein</fullName>
    </submittedName>
</protein>
<sequence>MFRGGKMYEIVIDGTEDAEYSEHSSASGQHLKPVLDQLEHM</sequence>
<evidence type="ECO:0000313" key="3">
    <source>
        <dbReference type="Proteomes" id="UP000191408"/>
    </source>
</evidence>
<evidence type="ECO:0000256" key="1">
    <source>
        <dbReference type="SAM" id="MobiDB-lite"/>
    </source>
</evidence>
<reference evidence="3" key="1">
    <citation type="journal article" date="2017" name="Nat. Microbiol.">
        <title>Global analysis of biosynthetic gene clusters reveals vast potential of secondary metabolite production in Penicillium species.</title>
        <authorList>
            <person name="Nielsen J.C."/>
            <person name="Grijseels S."/>
            <person name="Prigent S."/>
            <person name="Ji B."/>
            <person name="Dainat J."/>
            <person name="Nielsen K.F."/>
            <person name="Frisvad J.C."/>
            <person name="Workman M."/>
            <person name="Nielsen J."/>
        </authorList>
    </citation>
    <scope>NUCLEOTIDE SEQUENCE [LARGE SCALE GENOMIC DNA]</scope>
    <source>
        <strain evidence="3">IBT 4502</strain>
    </source>
</reference>
<comment type="caution">
    <text evidence="2">The sequence shown here is derived from an EMBL/GenBank/DDBJ whole genome shotgun (WGS) entry which is preliminary data.</text>
</comment>
<accession>A0A1V6NTB8</accession>
<dbReference type="EMBL" id="MDYM01000003">
    <property type="protein sequence ID" value="OQD67616.1"/>
    <property type="molecule type" value="Genomic_DNA"/>
</dbReference>
<organism evidence="2 3">
    <name type="scientific">Penicillium polonicum</name>
    <dbReference type="NCBI Taxonomy" id="60169"/>
    <lineage>
        <taxon>Eukaryota</taxon>
        <taxon>Fungi</taxon>
        <taxon>Dikarya</taxon>
        <taxon>Ascomycota</taxon>
        <taxon>Pezizomycotina</taxon>
        <taxon>Eurotiomycetes</taxon>
        <taxon>Eurotiomycetidae</taxon>
        <taxon>Eurotiales</taxon>
        <taxon>Aspergillaceae</taxon>
        <taxon>Penicillium</taxon>
    </lineage>
</organism>
<dbReference type="Proteomes" id="UP000191408">
    <property type="component" value="Unassembled WGS sequence"/>
</dbReference>
<gene>
    <name evidence="2" type="ORF">PENPOL_c003G01639</name>
</gene>
<keyword evidence="3" id="KW-1185">Reference proteome</keyword>